<dbReference type="Proteomes" id="UP000467841">
    <property type="component" value="Unassembled WGS sequence"/>
</dbReference>
<dbReference type="AlphaFoldDB" id="A0A6D2I5U0"/>
<evidence type="ECO:0000313" key="2">
    <source>
        <dbReference type="Proteomes" id="UP000467841"/>
    </source>
</evidence>
<comment type="caution">
    <text evidence="1">The sequence shown here is derived from an EMBL/GenBank/DDBJ whole genome shotgun (WGS) entry which is preliminary data.</text>
</comment>
<evidence type="ECO:0000313" key="1">
    <source>
        <dbReference type="EMBL" id="CAA7023068.1"/>
    </source>
</evidence>
<gene>
    <name evidence="1" type="ORF">MERR_LOCUS10303</name>
</gene>
<dbReference type="EMBL" id="CACVBM020000765">
    <property type="protein sequence ID" value="CAA7023068.1"/>
    <property type="molecule type" value="Genomic_DNA"/>
</dbReference>
<sequence length="101" mass="11730">MKTMHHSQFPKDSEFDMELFNTVSTETTQVIPEPVQHLLDKFSGVFAEPNQLPPRREREHAINLIAGAGPISVRPYLIHMHMKKRWSFVLVFFHNILVFSG</sequence>
<protein>
    <submittedName>
        <fullName evidence="1">Uncharacterized protein</fullName>
    </submittedName>
</protein>
<keyword evidence="2" id="KW-1185">Reference proteome</keyword>
<organism evidence="1 2">
    <name type="scientific">Microthlaspi erraticum</name>
    <dbReference type="NCBI Taxonomy" id="1685480"/>
    <lineage>
        <taxon>Eukaryota</taxon>
        <taxon>Viridiplantae</taxon>
        <taxon>Streptophyta</taxon>
        <taxon>Embryophyta</taxon>
        <taxon>Tracheophyta</taxon>
        <taxon>Spermatophyta</taxon>
        <taxon>Magnoliopsida</taxon>
        <taxon>eudicotyledons</taxon>
        <taxon>Gunneridae</taxon>
        <taxon>Pentapetalae</taxon>
        <taxon>rosids</taxon>
        <taxon>malvids</taxon>
        <taxon>Brassicales</taxon>
        <taxon>Brassicaceae</taxon>
        <taxon>Coluteocarpeae</taxon>
        <taxon>Microthlaspi</taxon>
    </lineage>
</organism>
<reference evidence="1" key="1">
    <citation type="submission" date="2020-01" db="EMBL/GenBank/DDBJ databases">
        <authorList>
            <person name="Mishra B."/>
        </authorList>
    </citation>
    <scope>NUCLEOTIDE SEQUENCE [LARGE SCALE GENOMIC DNA]</scope>
</reference>
<dbReference type="OrthoDB" id="1934862at2759"/>
<proteinExistence type="predicted"/>
<name>A0A6D2I5U0_9BRAS</name>
<accession>A0A6D2I5U0</accession>